<dbReference type="Proteomes" id="UP000886860">
    <property type="component" value="Unassembled WGS sequence"/>
</dbReference>
<gene>
    <name evidence="9" type="ORF">IAB60_09215</name>
</gene>
<dbReference type="GO" id="GO:0003677">
    <property type="term" value="F:DNA binding"/>
    <property type="evidence" value="ECO:0007669"/>
    <property type="project" value="UniProtKB-UniRule"/>
</dbReference>
<reference evidence="9" key="2">
    <citation type="journal article" date="2021" name="PeerJ">
        <title>Extensive microbial diversity within the chicken gut microbiome revealed by metagenomics and culture.</title>
        <authorList>
            <person name="Gilroy R."/>
            <person name="Ravi A."/>
            <person name="Getino M."/>
            <person name="Pursley I."/>
            <person name="Horton D.L."/>
            <person name="Alikhan N.F."/>
            <person name="Baker D."/>
            <person name="Gharbi K."/>
            <person name="Hall N."/>
            <person name="Watson M."/>
            <person name="Adriaenssens E.M."/>
            <person name="Foster-Nyarko E."/>
            <person name="Jarju S."/>
            <person name="Secka A."/>
            <person name="Antonio M."/>
            <person name="Oren A."/>
            <person name="Chaudhuri R.R."/>
            <person name="La Ragione R."/>
            <person name="Hildebrand F."/>
            <person name="Pallen M.J."/>
        </authorList>
    </citation>
    <scope>NUCLEOTIDE SEQUENCE</scope>
    <source>
        <strain evidence="9">CHK123-3438</strain>
    </source>
</reference>
<comment type="caution">
    <text evidence="9">The sequence shown here is derived from an EMBL/GenBank/DDBJ whole genome shotgun (WGS) entry which is preliminary data.</text>
</comment>
<dbReference type="SMART" id="SM00434">
    <property type="entry name" value="TOP4c"/>
    <property type="match status" value="1"/>
</dbReference>
<dbReference type="PANTHER" id="PTHR43493:SF5">
    <property type="entry name" value="DNA GYRASE SUBUNIT A, CHLOROPLASTIC_MITOCHONDRIAL"/>
    <property type="match status" value="1"/>
</dbReference>
<dbReference type="Pfam" id="PF03989">
    <property type="entry name" value="DNA_gyraseA_C"/>
    <property type="match status" value="2"/>
</dbReference>
<evidence type="ECO:0000259" key="8">
    <source>
        <dbReference type="PROSITE" id="PS52040"/>
    </source>
</evidence>
<dbReference type="CDD" id="cd00187">
    <property type="entry name" value="TOP4c"/>
    <property type="match status" value="1"/>
</dbReference>
<organism evidence="9 10">
    <name type="scientific">Candidatus Caccovicinus merdipullorum</name>
    <dbReference type="NCBI Taxonomy" id="2840724"/>
    <lineage>
        <taxon>Bacteria</taxon>
        <taxon>Bacillati</taxon>
        <taxon>Bacillota</taxon>
        <taxon>Clostridia</taxon>
        <taxon>Eubacteriales</taxon>
        <taxon>Candidatus Caccovicinus</taxon>
    </lineage>
</organism>
<dbReference type="NCBIfam" id="NF004044">
    <property type="entry name" value="PRK05561.1"/>
    <property type="match status" value="1"/>
</dbReference>
<dbReference type="InterPro" id="IPR006691">
    <property type="entry name" value="GyrA/parC_rep"/>
</dbReference>
<keyword evidence="6 7" id="KW-0413">Isomerase</keyword>
<feature type="active site" description="O-(5'-phospho-DNA)-tyrosine intermediate" evidence="7">
    <location>
        <position position="119"/>
    </location>
</feature>
<evidence type="ECO:0000313" key="10">
    <source>
        <dbReference type="Proteomes" id="UP000886860"/>
    </source>
</evidence>
<dbReference type="Pfam" id="PF00521">
    <property type="entry name" value="DNA_topoisoIV"/>
    <property type="match status" value="1"/>
</dbReference>
<dbReference type="PROSITE" id="PS52040">
    <property type="entry name" value="TOPO_IIA"/>
    <property type="match status" value="1"/>
</dbReference>
<dbReference type="EMBL" id="DVKS01000158">
    <property type="protein sequence ID" value="HIT42253.1"/>
    <property type="molecule type" value="Genomic_DNA"/>
</dbReference>
<protein>
    <recommendedName>
        <fullName evidence="3">DNA topoisomerase (ATP-hydrolyzing)</fullName>
        <ecNumber evidence="3">5.6.2.2</ecNumber>
    </recommendedName>
</protein>
<dbReference type="Gene3D" id="3.30.1360.40">
    <property type="match status" value="1"/>
</dbReference>
<name>A0A9D1KF55_9FIRM</name>
<dbReference type="PANTHER" id="PTHR43493">
    <property type="entry name" value="DNA GYRASE/TOPOISOMERASE SUBUNIT A"/>
    <property type="match status" value="1"/>
</dbReference>
<evidence type="ECO:0000256" key="6">
    <source>
        <dbReference type="ARBA" id="ARBA00023235"/>
    </source>
</evidence>
<accession>A0A9D1KF55</accession>
<evidence type="ECO:0000256" key="4">
    <source>
        <dbReference type="ARBA" id="ARBA00023029"/>
    </source>
</evidence>
<dbReference type="SUPFAM" id="SSF56719">
    <property type="entry name" value="Type II DNA topoisomerase"/>
    <property type="match status" value="1"/>
</dbReference>
<dbReference type="InterPro" id="IPR035516">
    <property type="entry name" value="Gyrase/topoIV_suA_C"/>
</dbReference>
<evidence type="ECO:0000256" key="2">
    <source>
        <dbReference type="ARBA" id="ARBA00008263"/>
    </source>
</evidence>
<evidence type="ECO:0000256" key="5">
    <source>
        <dbReference type="ARBA" id="ARBA00023125"/>
    </source>
</evidence>
<dbReference type="AlphaFoldDB" id="A0A9D1KF55"/>
<feature type="domain" description="Topo IIA-type catalytic" evidence="8">
    <location>
        <begin position="31"/>
        <end position="518"/>
    </location>
</feature>
<dbReference type="Gene3D" id="2.120.10.90">
    <property type="entry name" value="DNA gyrase/topoisomerase IV, subunit A, C-terminal"/>
    <property type="match status" value="1"/>
</dbReference>
<proteinExistence type="inferred from homology"/>
<evidence type="ECO:0000313" key="9">
    <source>
        <dbReference type="EMBL" id="HIT42253.1"/>
    </source>
</evidence>
<dbReference type="GO" id="GO:0034335">
    <property type="term" value="F:DNA negative supercoiling activity"/>
    <property type="evidence" value="ECO:0007669"/>
    <property type="project" value="UniProtKB-ARBA"/>
</dbReference>
<evidence type="ECO:0000256" key="1">
    <source>
        <dbReference type="ARBA" id="ARBA00000185"/>
    </source>
</evidence>
<dbReference type="Gene3D" id="3.90.199.10">
    <property type="entry name" value="Topoisomerase II, domain 5"/>
    <property type="match status" value="1"/>
</dbReference>
<dbReference type="SUPFAM" id="SSF101904">
    <property type="entry name" value="GyrA/ParC C-terminal domain-like"/>
    <property type="match status" value="1"/>
</dbReference>
<keyword evidence="4 7" id="KW-0799">Topoisomerase</keyword>
<dbReference type="GO" id="GO:0005524">
    <property type="term" value="F:ATP binding"/>
    <property type="evidence" value="ECO:0007669"/>
    <property type="project" value="InterPro"/>
</dbReference>
<dbReference type="InterPro" id="IPR013758">
    <property type="entry name" value="Topo_IIA_A/C_ab"/>
</dbReference>
<dbReference type="GO" id="GO:0006265">
    <property type="term" value="P:DNA topological change"/>
    <property type="evidence" value="ECO:0007669"/>
    <property type="project" value="UniProtKB-UniRule"/>
</dbReference>
<reference evidence="9" key="1">
    <citation type="submission" date="2020-10" db="EMBL/GenBank/DDBJ databases">
        <authorList>
            <person name="Gilroy R."/>
        </authorList>
    </citation>
    <scope>NUCLEOTIDE SEQUENCE</scope>
    <source>
        <strain evidence="9">CHK123-3438</strain>
    </source>
</reference>
<sequence>MAEKIITTEYSEEMQRSYMNYSMSVITARAIPDARDGLKPVQRRVLYDMSELRINHDKPHRKSARIVGDTMGKYHPHGDSSIYETLVVLSQDFKKGMPLIDGHGNFGSIEGDGAAAMRYTEARLKKFTEEVYLKDLDKTVNFVPNYDETEKEPEVLPVRVPNLLVNGADGIAVGMSTSIPPHNLGEVADAAIAYIQNPDITTEELMEKMPGPDFPTGGIIANKSSLKEIYETGTGKLKLRGRFEVELGKRRADKDKLVITEIPYTMIGAGINKFLVDIADLVESKKLPDVVDISNQSNKEGIRIVLELRKDADIDRIINTLYKKTKLEDTFGVNMLAIAKGRPECLNLRGILKHFLDFQHENTTRKYQTLLEKELDKKEVQEGLIAACDVIDLIIAILRGSKNMKDARACLMNGDISNIHFRTPGFEEDAKKLHFTERQASAILEMRLYKLIGLEILALEKEHKETLRKIREYEKILKSRKTMDQVIIADLENIKKEFALPRRTRLEDGKEAVYVEEAPASVPAVFVMDRFGYCKLLEKSVYERNQEAADSEFSYVIPCMTDHRLCFFTDTGSMHQIKASDVPFGKLRDKGTPAENLSKYDGTRERIVYAADADAMKEQTLLFATAMASVKQVPASEFETNNRTVAATKLQEGDTLVRVLPVEGQKDVVLQTDNGVFLRFLLEEIPMMKKASKGVRGIRLAEGEQLEEVYLIGQDPVIRYKGKEVHLNRLKLGKRDGKGSKVRL</sequence>
<keyword evidence="5 7" id="KW-0238">DNA-binding</keyword>
<dbReference type="EC" id="5.6.2.2" evidence="3"/>
<comment type="catalytic activity">
    <reaction evidence="1 7">
        <text>ATP-dependent breakage, passage and rejoining of double-stranded DNA.</text>
        <dbReference type="EC" id="5.6.2.2"/>
    </reaction>
</comment>
<dbReference type="GO" id="GO:0009330">
    <property type="term" value="C:DNA topoisomerase type II (double strand cut, ATP-hydrolyzing) complex"/>
    <property type="evidence" value="ECO:0007669"/>
    <property type="project" value="TreeGrafter"/>
</dbReference>
<evidence type="ECO:0000256" key="7">
    <source>
        <dbReference type="PROSITE-ProRule" id="PRU01384"/>
    </source>
</evidence>
<dbReference type="InterPro" id="IPR013757">
    <property type="entry name" value="Topo_IIA_A_a_sf"/>
</dbReference>
<comment type="similarity">
    <text evidence="2">Belongs to the type II topoisomerase GyrA/ParC subunit family.</text>
</comment>
<evidence type="ECO:0000256" key="3">
    <source>
        <dbReference type="ARBA" id="ARBA00012895"/>
    </source>
</evidence>
<dbReference type="GO" id="GO:0005737">
    <property type="term" value="C:cytoplasm"/>
    <property type="evidence" value="ECO:0007669"/>
    <property type="project" value="TreeGrafter"/>
</dbReference>
<dbReference type="InterPro" id="IPR050220">
    <property type="entry name" value="Type_II_DNA_Topoisomerases"/>
</dbReference>
<dbReference type="InterPro" id="IPR013760">
    <property type="entry name" value="Topo_IIA-like_dom_sf"/>
</dbReference>
<dbReference type="InterPro" id="IPR002205">
    <property type="entry name" value="Topo_IIA_dom_A"/>
</dbReference>
<dbReference type="Gene3D" id="1.10.268.10">
    <property type="entry name" value="Topoisomerase, domain 3"/>
    <property type="match status" value="1"/>
</dbReference>